<dbReference type="KEGG" id="sesp:BN6_25490"/>
<sequence length="54" mass="6299">MEQANRYGGTRKDQFRRRSVALKVTVLGMSASATIILRRQDLTYGPAWRSRWSR</sequence>
<reference evidence="2 3" key="1">
    <citation type="journal article" date="2012" name="BMC Genomics">
        <title>Complete genome sequence of Saccharothrix espanaensis DSM 44229T and comparison to the other completely sequenced Pseudonocardiaceae.</title>
        <authorList>
            <person name="Strobel T."/>
            <person name="Al-Dilaimi A."/>
            <person name="Blom J."/>
            <person name="Gessner A."/>
            <person name="Kalinowski J."/>
            <person name="Luzhetska M."/>
            <person name="Puhler A."/>
            <person name="Szczepanowski R."/>
            <person name="Bechthold A."/>
            <person name="Ruckert C."/>
        </authorList>
    </citation>
    <scope>NUCLEOTIDE SEQUENCE [LARGE SCALE GENOMIC DNA]</scope>
    <source>
        <strain evidence="3">ATCC 51144 / DSM 44229 / JCM 9112 / NBRC 15066 / NRRL 15764</strain>
    </source>
</reference>
<feature type="transmembrane region" description="Helical" evidence="1">
    <location>
        <begin position="20"/>
        <end position="37"/>
    </location>
</feature>
<organism evidence="2 3">
    <name type="scientific">Saccharothrix espanaensis (strain ATCC 51144 / DSM 44229 / JCM 9112 / NBRC 15066 / NRRL 15764)</name>
    <dbReference type="NCBI Taxonomy" id="1179773"/>
    <lineage>
        <taxon>Bacteria</taxon>
        <taxon>Bacillati</taxon>
        <taxon>Actinomycetota</taxon>
        <taxon>Actinomycetes</taxon>
        <taxon>Pseudonocardiales</taxon>
        <taxon>Pseudonocardiaceae</taxon>
        <taxon>Saccharothrix</taxon>
    </lineage>
</organism>
<keyword evidence="3" id="KW-1185">Reference proteome</keyword>
<dbReference type="EMBL" id="HE804045">
    <property type="protein sequence ID" value="CCH29863.1"/>
    <property type="molecule type" value="Genomic_DNA"/>
</dbReference>
<accession>K0JZX6</accession>
<proteinExistence type="predicted"/>
<gene>
    <name evidence="2" type="ordered locus">BN6_25490</name>
</gene>
<name>K0JZX6_SACES</name>
<dbReference type="AlphaFoldDB" id="K0JZX6"/>
<protein>
    <submittedName>
        <fullName evidence="2">Putative membrane protein</fullName>
    </submittedName>
</protein>
<keyword evidence="1" id="KW-1133">Transmembrane helix</keyword>
<keyword evidence="1" id="KW-0472">Membrane</keyword>
<dbReference type="STRING" id="1179773.BN6_25490"/>
<dbReference type="HOGENOM" id="CLU_3047737_0_0_11"/>
<keyword evidence="1" id="KW-0812">Transmembrane</keyword>
<dbReference type="RefSeq" id="WP_015099975.1">
    <property type="nucleotide sequence ID" value="NC_019673.1"/>
</dbReference>
<evidence type="ECO:0000256" key="1">
    <source>
        <dbReference type="SAM" id="Phobius"/>
    </source>
</evidence>
<evidence type="ECO:0000313" key="3">
    <source>
        <dbReference type="Proteomes" id="UP000006281"/>
    </source>
</evidence>
<dbReference type="Proteomes" id="UP000006281">
    <property type="component" value="Chromosome"/>
</dbReference>
<dbReference type="PATRIC" id="fig|1179773.3.peg.2553"/>
<evidence type="ECO:0000313" key="2">
    <source>
        <dbReference type="EMBL" id="CCH29863.1"/>
    </source>
</evidence>